<gene>
    <name evidence="1" type="ORF">AHMF7605_18620</name>
</gene>
<protein>
    <recommendedName>
        <fullName evidence="3">DinB family protein</fullName>
    </recommendedName>
</protein>
<reference evidence="1 2" key="1">
    <citation type="submission" date="2018-03" db="EMBL/GenBank/DDBJ databases">
        <title>Adhaeribacter sp. HMF7605 Genome sequencing and assembly.</title>
        <authorList>
            <person name="Kang H."/>
            <person name="Kang J."/>
            <person name="Cha I."/>
            <person name="Kim H."/>
            <person name="Joh K."/>
        </authorList>
    </citation>
    <scope>NUCLEOTIDE SEQUENCE [LARGE SCALE GENOMIC DNA]</scope>
    <source>
        <strain evidence="1 2">HMF7605</strain>
    </source>
</reference>
<evidence type="ECO:0000313" key="2">
    <source>
        <dbReference type="Proteomes" id="UP000240357"/>
    </source>
</evidence>
<evidence type="ECO:0008006" key="3">
    <source>
        <dbReference type="Google" id="ProtNLM"/>
    </source>
</evidence>
<accession>A0A2T2YIN6</accession>
<dbReference type="Proteomes" id="UP000240357">
    <property type="component" value="Unassembled WGS sequence"/>
</dbReference>
<evidence type="ECO:0000313" key="1">
    <source>
        <dbReference type="EMBL" id="PSR55374.1"/>
    </source>
</evidence>
<keyword evidence="2" id="KW-1185">Reference proteome</keyword>
<name>A0A2T2YIN6_9BACT</name>
<sequence>MYAEKNNSCSFLKATPIKKSTAMAPQPTKETNLILRHLLATIAYRLTKCLADGEDEFMRFDSGSGVRKPFEILYHMSSVLSFCLAEIEKRDVIRPVALPEEQATTQFFNLLQATDNALTGKEVELDTALKLIQGPLADMLTHVGQLALLRRYYNKPIQAENFMRAKVQIGVIAPEKQELATSL</sequence>
<organism evidence="1 2">
    <name type="scientific">Adhaeribacter arboris</name>
    <dbReference type="NCBI Taxonomy" id="2072846"/>
    <lineage>
        <taxon>Bacteria</taxon>
        <taxon>Pseudomonadati</taxon>
        <taxon>Bacteroidota</taxon>
        <taxon>Cytophagia</taxon>
        <taxon>Cytophagales</taxon>
        <taxon>Hymenobacteraceae</taxon>
        <taxon>Adhaeribacter</taxon>
    </lineage>
</organism>
<dbReference type="AlphaFoldDB" id="A0A2T2YIN6"/>
<proteinExistence type="predicted"/>
<dbReference type="EMBL" id="PYFT01000001">
    <property type="protein sequence ID" value="PSR55374.1"/>
    <property type="molecule type" value="Genomic_DNA"/>
</dbReference>
<comment type="caution">
    <text evidence="1">The sequence shown here is derived from an EMBL/GenBank/DDBJ whole genome shotgun (WGS) entry which is preliminary data.</text>
</comment>